<dbReference type="InterPro" id="IPR051417">
    <property type="entry name" value="SDr/BOS_complex"/>
</dbReference>
<dbReference type="Gene3D" id="2.60.40.1120">
    <property type="entry name" value="Carboxypeptidase-like, regulatory domain"/>
    <property type="match status" value="5"/>
</dbReference>
<dbReference type="SUPFAM" id="SSF49464">
    <property type="entry name" value="Carboxypeptidase regulatory domain-like"/>
    <property type="match status" value="4"/>
</dbReference>
<dbReference type="PANTHER" id="PTHR23303:SF14">
    <property type="entry name" value="BOS COMPLEX SUBUNIT NOMO1-RELATED"/>
    <property type="match status" value="1"/>
</dbReference>
<feature type="region of interest" description="Disordered" evidence="2">
    <location>
        <begin position="32"/>
        <end position="59"/>
    </location>
</feature>
<proteinExistence type="predicted"/>
<evidence type="ECO:0000256" key="2">
    <source>
        <dbReference type="SAM" id="MobiDB-lite"/>
    </source>
</evidence>
<organism evidence="3 4">
    <name type="scientific">Myxococcus llanfairpwllgwyngyllgogerychwyrndrobwllllantysiliogogogochensis</name>
    <dbReference type="NCBI Taxonomy" id="2590453"/>
    <lineage>
        <taxon>Bacteria</taxon>
        <taxon>Pseudomonadati</taxon>
        <taxon>Myxococcota</taxon>
        <taxon>Myxococcia</taxon>
        <taxon>Myxococcales</taxon>
        <taxon>Cystobacterineae</taxon>
        <taxon>Myxococcaceae</taxon>
        <taxon>Myxococcus</taxon>
    </lineage>
</organism>
<dbReference type="Pfam" id="PF13620">
    <property type="entry name" value="CarboxypepD_reg"/>
    <property type="match status" value="5"/>
</dbReference>
<evidence type="ECO:0000313" key="4">
    <source>
        <dbReference type="Proteomes" id="UP000315369"/>
    </source>
</evidence>
<gene>
    <name evidence="3" type="ORF">FJV41_35155</name>
</gene>
<keyword evidence="3" id="KW-0121">Carboxypeptidase</keyword>
<dbReference type="AlphaFoldDB" id="A0A540WQG1"/>
<dbReference type="RefSeq" id="WP_141646974.1">
    <property type="nucleotide sequence ID" value="NZ_VIFM01000200.1"/>
</dbReference>
<dbReference type="EMBL" id="VIFM01000200">
    <property type="protein sequence ID" value="TQF11250.1"/>
    <property type="molecule type" value="Genomic_DNA"/>
</dbReference>
<accession>A0A540WQG1</accession>
<dbReference type="OrthoDB" id="5499103at2"/>
<evidence type="ECO:0000313" key="3">
    <source>
        <dbReference type="EMBL" id="TQF11250.1"/>
    </source>
</evidence>
<reference evidence="3 4" key="1">
    <citation type="submission" date="2019-06" db="EMBL/GenBank/DDBJ databases">
        <authorList>
            <person name="Livingstone P."/>
            <person name="Whitworth D."/>
        </authorList>
    </citation>
    <scope>NUCLEOTIDE SEQUENCE [LARGE SCALE GENOMIC DNA]</scope>
    <source>
        <strain evidence="3 4">AM401</strain>
    </source>
</reference>
<dbReference type="InterPro" id="IPR013784">
    <property type="entry name" value="Carb-bd-like_fold"/>
</dbReference>
<keyword evidence="3" id="KW-0645">Protease</keyword>
<sequence>MRGWKWGSVIAGVLALLAWWMLGSTEPMAPAREVAPAPRRASGDSLPRTSAPTRAEQAGAGLSIRGTVVDSLGRPVAGARVSASWPEAGETLSELPCPEEVLPYWEALVDASQGRRKLPWCLPQVEDTLTALLLARQGEAPIHAEAVSGDDGAFVLEGLPEGPQALLALSERGTALRPAVPSGSQDVELLLEPPWFVAGQVHGDGEPLAGVAVTAVSMHHTRFFDTSTDDQGRFRLGPLPRQSYQVLATKEGWLPTLAPERYSDQFREVTLYRPRALHGRVLSDGAPVPGVEVRAARADLDDGAPVPRTKTDAEGRFTLELSTGRYALTVEQGGRYAFARVVLGSAPPPEVVLKLGEALQVEGTVFDDAHGAVEGARVKAHFRQGGRESLEAVTAANGHYRLGPVEPGPWEFTVEAKGHVDLTVGQEHELASGMGPRDFTLKRTQTITGRVVDGAGQPISGVPLAMELMGTEGPEDYEPQELTFSDRDGRFVMDATRAGGSYEITARSDDYVHETVVATAPGPEVTLTLSTGATVEGTLTDARGLPVARFMVNVLPLDHDDEQERLLETEGTDDQGHFRRKGIYPGRYRVEAKQWASSVDRRVWADVELLPDTVTKVELRLQEEHSLEGIAVDTAGQPVQGLSVRAQSLARVDGPKFIEIHGDRHERPRGVLTDAEGRFVLRGLGPLDHALFAIKPGHELLPERCSGIVRDGEGVHFTADTKQVRLVFRRHPHIRGRLLGPDGAPQHSFTVGHTRVQSEDGTFAVPLHEEPITRQYLFSVYEMPTATRAVKGGVDVADVDLGDIRLEEGRYIQGLVLDAETGAPVKGATVELDAEPDEDGERGQLAGARTNSDGEFYLDKVASGPHTLRMSHPGNYRELLVPVAATQEKVTARMESGARVKVTARDRQGRPLDAFISYQGAGDEGLVEMGKGVSTLRGLEPGRYALKLIARHRNESLPDFQPLSVDLPERGALTVAFLPATGGATVKLRLPSQVGVGLGLVPGVVPPPSTSSALRHLIFQGLPWQYREDNPEVVFTHVPEGRVTVFFHTSDVPGQFHMEELDIPAGGTVSVILQPSWRRLDVAAK</sequence>
<dbReference type="InterPro" id="IPR008969">
    <property type="entry name" value="CarboxyPept-like_regulatory"/>
</dbReference>
<comment type="caution">
    <text evidence="3">The sequence shown here is derived from an EMBL/GenBank/DDBJ whole genome shotgun (WGS) entry which is preliminary data.</text>
</comment>
<keyword evidence="4" id="KW-1185">Reference proteome</keyword>
<dbReference type="Proteomes" id="UP000315369">
    <property type="component" value="Unassembled WGS sequence"/>
</dbReference>
<protein>
    <submittedName>
        <fullName evidence="3">Carboxypeptidase regulatory-like domain-containing protein</fullName>
    </submittedName>
</protein>
<keyword evidence="3" id="KW-0378">Hydrolase</keyword>
<dbReference type="GO" id="GO:0030246">
    <property type="term" value="F:carbohydrate binding"/>
    <property type="evidence" value="ECO:0007669"/>
    <property type="project" value="InterPro"/>
</dbReference>
<name>A0A540WQG1_9BACT</name>
<keyword evidence="1" id="KW-0732">Signal</keyword>
<dbReference type="SUPFAM" id="SSF49452">
    <property type="entry name" value="Starch-binding domain-like"/>
    <property type="match status" value="2"/>
</dbReference>
<dbReference type="PANTHER" id="PTHR23303">
    <property type="entry name" value="CARBOXYPEPTIDASE REGULATORY REGION-CONTAINING"/>
    <property type="match status" value="1"/>
</dbReference>
<evidence type="ECO:0000256" key="1">
    <source>
        <dbReference type="ARBA" id="ARBA00022729"/>
    </source>
</evidence>
<dbReference type="GO" id="GO:0004180">
    <property type="term" value="F:carboxypeptidase activity"/>
    <property type="evidence" value="ECO:0007669"/>
    <property type="project" value="UniProtKB-KW"/>
</dbReference>